<dbReference type="InterPro" id="IPR029058">
    <property type="entry name" value="AB_hydrolase_fold"/>
</dbReference>
<name>A0A0P1B9X6_9BASI</name>
<keyword evidence="2" id="KW-0812">Transmembrane</keyword>
<keyword evidence="4" id="KW-1185">Reference proteome</keyword>
<evidence type="ECO:0000256" key="1">
    <source>
        <dbReference type="SAM" id="MobiDB-lite"/>
    </source>
</evidence>
<dbReference type="OrthoDB" id="6431331at2759"/>
<keyword evidence="3" id="KW-0378">Hydrolase</keyword>
<keyword evidence="2" id="KW-1133">Transmembrane helix</keyword>
<dbReference type="EMBL" id="CCYA01000118">
    <property type="protein sequence ID" value="CEH12169.1"/>
    <property type="molecule type" value="Genomic_DNA"/>
</dbReference>
<organism evidence="3 4">
    <name type="scientific">Ceraceosorus bombacis</name>
    <dbReference type="NCBI Taxonomy" id="401625"/>
    <lineage>
        <taxon>Eukaryota</taxon>
        <taxon>Fungi</taxon>
        <taxon>Dikarya</taxon>
        <taxon>Basidiomycota</taxon>
        <taxon>Ustilaginomycotina</taxon>
        <taxon>Exobasidiomycetes</taxon>
        <taxon>Ceraceosorales</taxon>
        <taxon>Ceraceosoraceae</taxon>
        <taxon>Ceraceosorus</taxon>
    </lineage>
</organism>
<feature type="transmembrane region" description="Helical" evidence="2">
    <location>
        <begin position="48"/>
        <end position="68"/>
    </location>
</feature>
<dbReference type="STRING" id="401625.A0A0P1B9X6"/>
<dbReference type="Gene3D" id="3.40.50.1820">
    <property type="entry name" value="alpha/beta hydrolase"/>
    <property type="match status" value="1"/>
</dbReference>
<evidence type="ECO:0000313" key="4">
    <source>
        <dbReference type="Proteomes" id="UP000054845"/>
    </source>
</evidence>
<evidence type="ECO:0000313" key="3">
    <source>
        <dbReference type="EMBL" id="CEH12169.1"/>
    </source>
</evidence>
<dbReference type="SUPFAM" id="SSF53474">
    <property type="entry name" value="alpha/beta-Hydrolases"/>
    <property type="match status" value="1"/>
</dbReference>
<feature type="compositionally biased region" description="Basic and acidic residues" evidence="1">
    <location>
        <begin position="158"/>
        <end position="167"/>
    </location>
</feature>
<dbReference type="AlphaFoldDB" id="A0A0P1B9X6"/>
<dbReference type="PANTHER" id="PTHR37471">
    <property type="entry name" value="UNNAMED PRODUCT"/>
    <property type="match status" value="1"/>
</dbReference>
<keyword evidence="2" id="KW-0472">Membrane</keyword>
<feature type="region of interest" description="Disordered" evidence="1">
    <location>
        <begin position="148"/>
        <end position="167"/>
    </location>
</feature>
<accession>A0A0P1B9X6</accession>
<protein>
    <submittedName>
        <fullName evidence="3">ALPHA/BETA HYDROLASE FOLD-CONTAINING PROTEIN</fullName>
    </submittedName>
</protein>
<sequence>MSSRAEVAARSSLRLPNGVAPHLQGLSDHVHVPATLPRKWHFYPAMALAGWVWSVTPTSWIILLAALYRRCTGLDKHSNWLAWGLGASSSSPLIGKFFYYYSFLEVPFSIYLFLLTRKANRRTPPPKVDNKTLEDLMVQCLDVGLAAHPPRRRGAGKHAQDDSKFETHTVSDQEAAVAWKRLMRWFYFEDPNEIKADNVRQWLAWAFAGRELEECKGDKDLEYIIERAFNLVQARLKHTFAPGFNTSMKTLRLTLDPVATRSRPLGYYAVCNGVTGATKAWLRHSHGFRYEQVGDCAFLVKDAVSKAYSANGVNGVNGKSHSKPLPILFLHGLGIGLGQYAAFLKYLARYEHGVYILLQPNISADIWHKHYLDAPNKDQHIASVKALAKRHKIESFQVLSHSNGTMVTGWVARGAPELCKKHVIVDPVSFRLWEGATCYAFIARPWATGVEVLLGYFVARELGIAHTIARRFIWSDMLLWVHDLPEKLTPDNVQLVFGERDMLLDVPASVDYLRSAGVPAECIHVLPNYQHGKALFIDAKGMHIALHALGME</sequence>
<evidence type="ECO:0000256" key="2">
    <source>
        <dbReference type="SAM" id="Phobius"/>
    </source>
</evidence>
<proteinExistence type="predicted"/>
<reference evidence="3 4" key="1">
    <citation type="submission" date="2014-09" db="EMBL/GenBank/DDBJ databases">
        <authorList>
            <person name="Magalhaes I.L.F."/>
            <person name="Oliveira U."/>
            <person name="Santos F.R."/>
            <person name="Vidigal T.H.D.A."/>
            <person name="Brescovit A.D."/>
            <person name="Santos A.J."/>
        </authorList>
    </citation>
    <scope>NUCLEOTIDE SEQUENCE [LARGE SCALE GENOMIC DNA]</scope>
</reference>
<dbReference type="GO" id="GO:0016787">
    <property type="term" value="F:hydrolase activity"/>
    <property type="evidence" value="ECO:0007669"/>
    <property type="project" value="UniProtKB-KW"/>
</dbReference>
<dbReference type="PANTHER" id="PTHR37471:SF1">
    <property type="entry name" value="AB HYDROLASE-1 DOMAIN-CONTAINING PROTEIN"/>
    <property type="match status" value="1"/>
</dbReference>
<dbReference type="Proteomes" id="UP000054845">
    <property type="component" value="Unassembled WGS sequence"/>
</dbReference>